<evidence type="ECO:0000313" key="2">
    <source>
        <dbReference type="EMBL" id="OGH74433.1"/>
    </source>
</evidence>
<gene>
    <name evidence="2" type="ORF">A3G00_01065</name>
</gene>
<dbReference type="Proteomes" id="UP000178347">
    <property type="component" value="Unassembled WGS sequence"/>
</dbReference>
<proteinExistence type="predicted"/>
<dbReference type="AlphaFoldDB" id="A0A1F6MSL6"/>
<dbReference type="STRING" id="1798692.A3G00_01065"/>
<organism evidence="2 3">
    <name type="scientific">Candidatus Magasanikbacteria bacterium RIFCSPLOWO2_12_FULL_43_12</name>
    <dbReference type="NCBI Taxonomy" id="1798692"/>
    <lineage>
        <taxon>Bacteria</taxon>
        <taxon>Candidatus Magasanikiibacteriota</taxon>
    </lineage>
</organism>
<name>A0A1F6MSL6_9BACT</name>
<reference evidence="2 3" key="1">
    <citation type="journal article" date="2016" name="Nat. Commun.">
        <title>Thousands of microbial genomes shed light on interconnected biogeochemical processes in an aquifer system.</title>
        <authorList>
            <person name="Anantharaman K."/>
            <person name="Brown C.T."/>
            <person name="Hug L.A."/>
            <person name="Sharon I."/>
            <person name="Castelle C.J."/>
            <person name="Probst A.J."/>
            <person name="Thomas B.C."/>
            <person name="Singh A."/>
            <person name="Wilkins M.J."/>
            <person name="Karaoz U."/>
            <person name="Brodie E.L."/>
            <person name="Williams K.H."/>
            <person name="Hubbard S.S."/>
            <person name="Banfield J.F."/>
        </authorList>
    </citation>
    <scope>NUCLEOTIDE SEQUENCE [LARGE SCALE GENOMIC DNA]</scope>
</reference>
<protein>
    <submittedName>
        <fullName evidence="2">Uncharacterized protein</fullName>
    </submittedName>
</protein>
<dbReference type="EMBL" id="MFQN01000016">
    <property type="protein sequence ID" value="OGH74433.1"/>
    <property type="molecule type" value="Genomic_DNA"/>
</dbReference>
<sequence length="72" mass="8070">MYQKRADCVGLGALPSPLCWHQKRQELVDGNHQGGEASKQDSEQDENETEPVARWQSLEAAVWFEDTQADGP</sequence>
<evidence type="ECO:0000313" key="3">
    <source>
        <dbReference type="Proteomes" id="UP000178347"/>
    </source>
</evidence>
<comment type="caution">
    <text evidence="2">The sequence shown here is derived from an EMBL/GenBank/DDBJ whole genome shotgun (WGS) entry which is preliminary data.</text>
</comment>
<evidence type="ECO:0000256" key="1">
    <source>
        <dbReference type="SAM" id="MobiDB-lite"/>
    </source>
</evidence>
<accession>A0A1F6MSL6</accession>
<feature type="region of interest" description="Disordered" evidence="1">
    <location>
        <begin position="25"/>
        <end position="52"/>
    </location>
</feature>